<keyword evidence="2" id="KW-1185">Reference proteome</keyword>
<gene>
    <name evidence="1" type="ORF">RUJ08_05415</name>
</gene>
<dbReference type="EMBL" id="JAWLLM010000002">
    <property type="protein sequence ID" value="MDV7041561.1"/>
    <property type="molecule type" value="Genomic_DNA"/>
</dbReference>
<name>A0ABU4EC04_9GAMM</name>
<protein>
    <submittedName>
        <fullName evidence="1">Recombinase RecT</fullName>
    </submittedName>
</protein>
<organism evidence="1 2">
    <name type="scientific">Dickeya solani</name>
    <dbReference type="NCBI Taxonomy" id="1089444"/>
    <lineage>
        <taxon>Bacteria</taxon>
        <taxon>Pseudomonadati</taxon>
        <taxon>Pseudomonadota</taxon>
        <taxon>Gammaproteobacteria</taxon>
        <taxon>Enterobacterales</taxon>
        <taxon>Pectobacteriaceae</taxon>
        <taxon>Dickeya</taxon>
    </lineage>
</organism>
<dbReference type="InterPro" id="IPR018330">
    <property type="entry name" value="RecT_fam"/>
</dbReference>
<sequence length="373" mass="41171">MENTSIITTEQQAPSTVSASNAVFNVQALQQLTAFANLMADSRVAVPEHLAGKPADCMAIVMQAMQWGMNPYAVAQKTHLVGGTLGYEAQLVNAVIASSSAIRGRFHYEYDGDWSKCTKTKEISREKIGKNGKYTVTERVRAWTDDDEEGLSIRVGAVLRGETEITWSEPVYLSSVVTRNSPLWVSNPKQQIAYLALKYWSRLYTPDVVLGVYTPDELEHRVEKDITPPQRTSLKEIAAATTAGEPNAVFTAREDAGNIDALADEIRDKIETAADVDQAKAIRSDIEAQKSVLGTALFTELKNKAVKRYYLVDARNRVEAEINSLPQSDESGAAEAFAAVEKTLSTARRHLGDELYEQFATTLLDMRPEYIAD</sequence>
<dbReference type="Proteomes" id="UP001187868">
    <property type="component" value="Unassembled WGS sequence"/>
</dbReference>
<dbReference type="Pfam" id="PF03837">
    <property type="entry name" value="RecT"/>
    <property type="match status" value="1"/>
</dbReference>
<reference evidence="1 2" key="1">
    <citation type="submission" date="2023-10" db="EMBL/GenBank/DDBJ databases">
        <title>Clonality and diversity in the soft rot Dickeya solani phytopathogen.</title>
        <authorList>
            <person name="Pedron J."/>
            <person name="Van Gijisegem F."/>
            <person name="Portier P."/>
            <person name="Taghouti G."/>
        </authorList>
    </citation>
    <scope>NUCLEOTIDE SEQUENCE [LARGE SCALE GENOMIC DNA]</scope>
    <source>
        <strain evidence="1 2">FVG2-MFV017-A9</strain>
    </source>
</reference>
<accession>A0ABU4EC04</accession>
<evidence type="ECO:0000313" key="1">
    <source>
        <dbReference type="EMBL" id="MDV7041561.1"/>
    </source>
</evidence>
<proteinExistence type="predicted"/>
<comment type="caution">
    <text evidence="1">The sequence shown here is derived from an EMBL/GenBank/DDBJ whole genome shotgun (WGS) entry which is preliminary data.</text>
</comment>
<dbReference type="RefSeq" id="WP_226061709.1">
    <property type="nucleotide sequence ID" value="NZ_JAIZGA010000001.1"/>
</dbReference>
<evidence type="ECO:0000313" key="2">
    <source>
        <dbReference type="Proteomes" id="UP001187868"/>
    </source>
</evidence>